<dbReference type="STRING" id="1125725.HMPREF1325_0546"/>
<protein>
    <submittedName>
        <fullName evidence="1">Uncharacterized protein</fullName>
    </submittedName>
</protein>
<evidence type="ECO:0000313" key="2">
    <source>
        <dbReference type="Proteomes" id="UP000016412"/>
    </source>
</evidence>
<accession>U1GTL5</accession>
<reference evidence="1 2" key="1">
    <citation type="submission" date="2013-08" db="EMBL/GenBank/DDBJ databases">
        <authorList>
            <person name="Durkin A.S."/>
            <person name="Haft D.R."/>
            <person name="McCorrison J."/>
            <person name="Torralba M."/>
            <person name="Gillis M."/>
            <person name="Haft D.H."/>
            <person name="Methe B."/>
            <person name="Sutton G."/>
            <person name="Nelson K.E."/>
        </authorList>
    </citation>
    <scope>NUCLEOTIDE SEQUENCE [LARGE SCALE GENOMIC DNA]</scope>
    <source>
        <strain evidence="1 2">VPI DR56BR1116</strain>
    </source>
</reference>
<comment type="caution">
    <text evidence="1">The sequence shown here is derived from an EMBL/GenBank/DDBJ whole genome shotgun (WGS) entry which is preliminary data.</text>
</comment>
<name>U1GTL5_TRESO</name>
<dbReference type="AlphaFoldDB" id="U1GTL5"/>
<organism evidence="1 2">
    <name type="scientific">Treponema socranskii subsp. socranskii VPI DR56BR1116 = ATCC 35536</name>
    <dbReference type="NCBI Taxonomy" id="1125725"/>
    <lineage>
        <taxon>Bacteria</taxon>
        <taxon>Pseudomonadati</taxon>
        <taxon>Spirochaetota</taxon>
        <taxon>Spirochaetia</taxon>
        <taxon>Spirochaetales</taxon>
        <taxon>Treponemataceae</taxon>
        <taxon>Treponema</taxon>
    </lineage>
</organism>
<dbReference type="Proteomes" id="UP000016412">
    <property type="component" value="Unassembled WGS sequence"/>
</dbReference>
<gene>
    <name evidence="1" type="ORF">HMPREF1325_0546</name>
</gene>
<sequence length="44" mass="5209">MQKRAKGIACGCMRSSARCKFYVKNGQRLRMRCNEKNRTNPRFI</sequence>
<evidence type="ECO:0000313" key="1">
    <source>
        <dbReference type="EMBL" id="ERF59974.1"/>
    </source>
</evidence>
<dbReference type="EMBL" id="AUZJ01000053">
    <property type="protein sequence ID" value="ERF59974.1"/>
    <property type="molecule type" value="Genomic_DNA"/>
</dbReference>
<proteinExistence type="predicted"/>